<dbReference type="Proteomes" id="UP000044625">
    <property type="component" value="Unassembled WGS sequence"/>
</dbReference>
<dbReference type="AlphaFoldDB" id="A0A0T9REC6"/>
<dbReference type="Proteomes" id="UP000045840">
    <property type="component" value="Unassembled WGS sequence"/>
</dbReference>
<gene>
    <name evidence="1" type="ORF">ERS008529_04381</name>
    <name evidence="2" type="ORF">ERS137968_04541</name>
</gene>
<organism evidence="1 4">
    <name type="scientific">Yersinia pekkanenii</name>
    <dbReference type="NCBI Taxonomy" id="1288385"/>
    <lineage>
        <taxon>Bacteria</taxon>
        <taxon>Pseudomonadati</taxon>
        <taxon>Pseudomonadota</taxon>
        <taxon>Gammaproteobacteria</taxon>
        <taxon>Enterobacterales</taxon>
        <taxon>Yersiniaceae</taxon>
        <taxon>Yersinia</taxon>
    </lineage>
</organism>
<protein>
    <submittedName>
        <fullName evidence="1">Uncharacterized protein</fullName>
    </submittedName>
</protein>
<accession>A0A0T9REC6</accession>
<keyword evidence="3" id="KW-1185">Reference proteome</keyword>
<dbReference type="EMBL" id="CWJL01000046">
    <property type="protein sequence ID" value="CRY69389.1"/>
    <property type="molecule type" value="Genomic_DNA"/>
</dbReference>
<dbReference type="OrthoDB" id="6627564at2"/>
<dbReference type="EMBL" id="CQAZ01000068">
    <property type="protein sequence ID" value="CNI56824.1"/>
    <property type="molecule type" value="Genomic_DNA"/>
</dbReference>
<evidence type="ECO:0000313" key="4">
    <source>
        <dbReference type="Proteomes" id="UP000045840"/>
    </source>
</evidence>
<sequence length="97" mass="10577">MTMQQYEHNAAQGRPLSETQVLNNHLAYGIPEDDFFKLTRAKNASALLAALLANHFDSSAFPGMLPVKEVSAMVDYLYEDLIAVTQSCALLSSGVQS</sequence>
<evidence type="ECO:0000313" key="2">
    <source>
        <dbReference type="EMBL" id="CRY69389.1"/>
    </source>
</evidence>
<proteinExistence type="predicted"/>
<name>A0A0T9REC6_9GAMM</name>
<dbReference type="RefSeq" id="WP_025380026.1">
    <property type="nucleotide sequence ID" value="NZ_CAWMMU010000046.1"/>
</dbReference>
<reference evidence="2 3" key="2">
    <citation type="submission" date="2015-03" db="EMBL/GenBank/DDBJ databases">
        <authorList>
            <consortium name="Pathogen Informatics"/>
            <person name="Murphy D."/>
        </authorList>
    </citation>
    <scope>NUCLEOTIDE SEQUENCE [LARGE SCALE GENOMIC DNA]</scope>
    <source>
        <strain evidence="3">type strain: CIP110230</strain>
        <strain evidence="2">Type strain: CIP110230</strain>
    </source>
</reference>
<evidence type="ECO:0000313" key="1">
    <source>
        <dbReference type="EMBL" id="CNI56824.1"/>
    </source>
</evidence>
<reference evidence="4" key="3">
    <citation type="submission" date="2015-03" db="EMBL/GenBank/DDBJ databases">
        <authorList>
            <consortium name="Pathogen Informatics"/>
        </authorList>
    </citation>
    <scope>NUCLEOTIDE SEQUENCE [LARGE SCALE GENOMIC DNA]</scope>
    <source>
        <strain evidence="4">A125KOH2</strain>
    </source>
</reference>
<reference evidence="1" key="1">
    <citation type="submission" date="2015-03" db="EMBL/GenBank/DDBJ databases">
        <authorList>
            <person name="Murphy D."/>
        </authorList>
    </citation>
    <scope>NUCLEOTIDE SEQUENCE [LARGE SCALE GENOMIC DNA]</scope>
    <source>
        <strain evidence="1">A125KOH2</strain>
    </source>
</reference>
<evidence type="ECO:0000313" key="3">
    <source>
        <dbReference type="Proteomes" id="UP000044625"/>
    </source>
</evidence>
<dbReference type="STRING" id="1288385.ERS137968_04541"/>